<reference evidence="1" key="1">
    <citation type="submission" date="2021-11" db="EMBL/GenBank/DDBJ databases">
        <title>Purpureocillium_takamizusanense_genome.</title>
        <authorList>
            <person name="Nguyen N.-H."/>
        </authorList>
    </citation>
    <scope>NUCLEOTIDE SEQUENCE</scope>
    <source>
        <strain evidence="1">PT3</strain>
    </source>
</reference>
<accession>A0A9Q8QBK3</accession>
<dbReference type="KEGG" id="ptkz:JDV02_003962"/>
<protein>
    <submittedName>
        <fullName evidence="1">Uncharacterized protein</fullName>
    </submittedName>
</protein>
<dbReference type="OrthoDB" id="4889313at2759"/>
<gene>
    <name evidence="1" type="ORF">JDV02_003962</name>
</gene>
<dbReference type="Proteomes" id="UP000829364">
    <property type="component" value="Chromosome 3"/>
</dbReference>
<dbReference type="EMBL" id="CP086356">
    <property type="protein sequence ID" value="UNI17634.1"/>
    <property type="molecule type" value="Genomic_DNA"/>
</dbReference>
<evidence type="ECO:0000313" key="1">
    <source>
        <dbReference type="EMBL" id="UNI17634.1"/>
    </source>
</evidence>
<dbReference type="RefSeq" id="XP_047841115.1">
    <property type="nucleotide sequence ID" value="XM_047985138.1"/>
</dbReference>
<evidence type="ECO:0000313" key="2">
    <source>
        <dbReference type="Proteomes" id="UP000829364"/>
    </source>
</evidence>
<sequence length="255" mass="28987">MAPKPAHFEEWWLTAGLDALTRLVDNRDIAFRPRDVGYVQVIHRKLRAFDNDPTLEDSLTESMASIYTEQKAFPSGDFNPRRKMSEARDSIFRRLEDGGIDVGRALDGLEKLDVVETHRRRLLAATQDAIRKGGTPDEYHRRLIDELDRQTSNRYRQFHMGLRACILMDALCPSTGTKNSPVAVMARLNALFPANAILECETDVDVTPYSAGLRDSIRFSVYEHLMGEDPHAQEALQAIYMRLFAWCDIPGYAQA</sequence>
<keyword evidence="2" id="KW-1185">Reference proteome</keyword>
<organism evidence="1 2">
    <name type="scientific">Purpureocillium takamizusanense</name>
    <dbReference type="NCBI Taxonomy" id="2060973"/>
    <lineage>
        <taxon>Eukaryota</taxon>
        <taxon>Fungi</taxon>
        <taxon>Dikarya</taxon>
        <taxon>Ascomycota</taxon>
        <taxon>Pezizomycotina</taxon>
        <taxon>Sordariomycetes</taxon>
        <taxon>Hypocreomycetidae</taxon>
        <taxon>Hypocreales</taxon>
        <taxon>Ophiocordycipitaceae</taxon>
        <taxon>Purpureocillium</taxon>
    </lineage>
</organism>
<dbReference type="AlphaFoldDB" id="A0A9Q8QBK3"/>
<proteinExistence type="predicted"/>
<dbReference type="GeneID" id="72065918"/>
<name>A0A9Q8QBK3_9HYPO</name>